<dbReference type="InterPro" id="IPR036742">
    <property type="entry name" value="ATP_synth_F1_esu_sf_mt"/>
</dbReference>
<evidence type="ECO:0000313" key="3">
    <source>
        <dbReference type="EMBL" id="KAG9277676.1"/>
    </source>
</evidence>
<dbReference type="GO" id="GO:0005743">
    <property type="term" value="C:mitochondrial inner membrane"/>
    <property type="evidence" value="ECO:0007669"/>
    <property type="project" value="InterPro"/>
</dbReference>
<organism evidence="3 4">
    <name type="scientific">Astyanax mexicanus</name>
    <name type="common">Blind cave fish</name>
    <name type="synonym">Astyanax fasciatus mexicanus</name>
    <dbReference type="NCBI Taxonomy" id="7994"/>
    <lineage>
        <taxon>Eukaryota</taxon>
        <taxon>Metazoa</taxon>
        <taxon>Chordata</taxon>
        <taxon>Craniata</taxon>
        <taxon>Vertebrata</taxon>
        <taxon>Euteleostomi</taxon>
        <taxon>Actinopterygii</taxon>
        <taxon>Neopterygii</taxon>
        <taxon>Teleostei</taxon>
        <taxon>Ostariophysi</taxon>
        <taxon>Characiformes</taxon>
        <taxon>Characoidei</taxon>
        <taxon>Acestrorhamphidae</taxon>
        <taxon>Acestrorhamphinae</taxon>
        <taxon>Astyanax</taxon>
    </lineage>
</organism>
<dbReference type="EMBL" id="JAICCE010000005">
    <property type="protein sequence ID" value="KAG9277676.1"/>
    <property type="molecule type" value="Genomic_DNA"/>
</dbReference>
<name>A0A8T2M7S5_ASTMX</name>
<protein>
    <submittedName>
        <fullName evidence="3">ATP synthase subunit epsilon, mitochondrial</fullName>
    </submittedName>
</protein>
<comment type="similarity">
    <text evidence="1">Belongs to the eukaryotic ATPase epsilon family.</text>
</comment>
<reference evidence="3 4" key="1">
    <citation type="submission" date="2021-07" db="EMBL/GenBank/DDBJ databases">
        <authorList>
            <person name="Imarazene B."/>
            <person name="Zahm M."/>
            <person name="Klopp C."/>
            <person name="Cabau C."/>
            <person name="Beille S."/>
            <person name="Jouanno E."/>
            <person name="Castinel A."/>
            <person name="Lluch J."/>
            <person name="Gil L."/>
            <person name="Kuchtly C."/>
            <person name="Lopez Roques C."/>
            <person name="Donnadieu C."/>
            <person name="Parrinello H."/>
            <person name="Journot L."/>
            <person name="Du K."/>
            <person name="Schartl M."/>
            <person name="Retaux S."/>
            <person name="Guiguen Y."/>
        </authorList>
    </citation>
    <scope>NUCLEOTIDE SEQUENCE [LARGE SCALE GENOMIC DNA]</scope>
    <source>
        <strain evidence="3">Pach_M1</strain>
        <tissue evidence="3">Testis</tissue>
    </source>
</reference>
<dbReference type="CDD" id="cd12153">
    <property type="entry name" value="F1-ATPase_epsilon"/>
    <property type="match status" value="1"/>
</dbReference>
<proteinExistence type="inferred from homology"/>
<comment type="caution">
    <text evidence="3">The sequence shown here is derived from an EMBL/GenBank/DDBJ whole genome shotgun (WGS) entry which is preliminary data.</text>
</comment>
<keyword evidence="2" id="KW-0139">CF(1)</keyword>
<accession>A0A8T2M7S5</accession>
<gene>
    <name evidence="3" type="ORF">AMEX_G7706</name>
</gene>
<dbReference type="InterPro" id="IPR006721">
    <property type="entry name" value="ATP_synth_F1_esu_mt"/>
</dbReference>
<dbReference type="Proteomes" id="UP000752171">
    <property type="component" value="Unassembled WGS sequence"/>
</dbReference>
<dbReference type="Gene3D" id="1.10.1620.20">
    <property type="entry name" value="ATP synthase, F1 complex, epsilon subunit superfamily, mitochondrial"/>
    <property type="match status" value="1"/>
</dbReference>
<evidence type="ECO:0000313" key="4">
    <source>
        <dbReference type="Proteomes" id="UP000752171"/>
    </source>
</evidence>
<dbReference type="Pfam" id="PF04627">
    <property type="entry name" value="ATP-synt_Eps"/>
    <property type="match status" value="1"/>
</dbReference>
<evidence type="ECO:0000256" key="2">
    <source>
        <dbReference type="ARBA" id="ARBA00023196"/>
    </source>
</evidence>
<evidence type="ECO:0000256" key="1">
    <source>
        <dbReference type="ARBA" id="ARBA00009502"/>
    </source>
</evidence>
<dbReference type="GO" id="GO:0045259">
    <property type="term" value="C:proton-transporting ATP synthase complex"/>
    <property type="evidence" value="ECO:0007669"/>
    <property type="project" value="UniProtKB-KW"/>
</dbReference>
<keyword evidence="2" id="KW-0066">ATP synthesis</keyword>
<dbReference type="SUPFAM" id="SSF48690">
    <property type="entry name" value="Epsilon subunit of mitochondrial F1F0-ATP synthase"/>
    <property type="match status" value="1"/>
</dbReference>
<sequence length="56" mass="6471">MFLLRVCEYPLFFPFSYIRYSAVCARVVRAALKPQFRVEAVKNAESSVRVNKVKTA</sequence>
<dbReference type="AlphaFoldDB" id="A0A8T2M7S5"/>
<dbReference type="GO" id="GO:0046933">
    <property type="term" value="F:proton-transporting ATP synthase activity, rotational mechanism"/>
    <property type="evidence" value="ECO:0007669"/>
    <property type="project" value="InterPro"/>
</dbReference>